<accession>A0A7C9KXG2</accession>
<dbReference type="GO" id="GO:0003676">
    <property type="term" value="F:nucleic acid binding"/>
    <property type="evidence" value="ECO:0007669"/>
    <property type="project" value="InterPro"/>
</dbReference>
<dbReference type="InterPro" id="IPR028629">
    <property type="entry name" value="Cas9"/>
</dbReference>
<gene>
    <name evidence="1" type="ORF">GZ085_00495</name>
</gene>
<protein>
    <submittedName>
        <fullName evidence="1">Type II CRISPR RNA-guided endonuclease Cas9</fullName>
    </submittedName>
</protein>
<keyword evidence="1" id="KW-0378">Hydrolase</keyword>
<evidence type="ECO:0000313" key="2">
    <source>
        <dbReference type="Proteomes" id="UP000483432"/>
    </source>
</evidence>
<dbReference type="EMBL" id="JAAFGW010000004">
    <property type="protein sequence ID" value="NDP46870.1"/>
    <property type="molecule type" value="Genomic_DNA"/>
</dbReference>
<dbReference type="Gene3D" id="3.30.420.10">
    <property type="entry name" value="Ribonuclease H-like superfamily/Ribonuclease H"/>
    <property type="match status" value="1"/>
</dbReference>
<reference evidence="1 2" key="1">
    <citation type="submission" date="2019-09" db="EMBL/GenBank/DDBJ databases">
        <title>H2 Metabolism Revealed by Metagenomic Analysis in Subglacial Sediment of East Antarctica.</title>
        <authorList>
            <person name="Yang Z."/>
            <person name="Zhang Y."/>
            <person name="Lv Y."/>
            <person name="Yan W."/>
            <person name="Xiao X."/>
            <person name="Sun B."/>
            <person name="Ma H."/>
        </authorList>
    </citation>
    <scope>NUCLEOTIDE SEQUENCE [LARGE SCALE GENOMIC DNA]</scope>
    <source>
        <strain evidence="1">Bin2_2</strain>
    </source>
</reference>
<organism evidence="1 2">
    <name type="scientific">Sulfuriferula multivorans</name>
    <dbReference type="NCBI Taxonomy" id="1559896"/>
    <lineage>
        <taxon>Bacteria</taxon>
        <taxon>Pseudomonadati</taxon>
        <taxon>Pseudomonadota</taxon>
        <taxon>Betaproteobacteria</taxon>
        <taxon>Nitrosomonadales</taxon>
        <taxon>Sulfuricellaceae</taxon>
        <taxon>Sulfuriferula</taxon>
    </lineage>
</organism>
<sequence>MTDKKNRPYTLGLDIGMASVGAAMLTDQRILGLHVRAFDKAETAKEGDPLNKTRREARLTRRRIRRRAHRLLRLARLFKRVGLIAEARPEAFALADTSPWDLRAEGLDRLLAPTEWAATLYHLVKHRGF</sequence>
<proteinExistence type="predicted"/>
<feature type="non-terminal residue" evidence="1">
    <location>
        <position position="129"/>
    </location>
</feature>
<dbReference type="AlphaFoldDB" id="A0A7C9KXG2"/>
<dbReference type="NCBIfam" id="TIGR01865">
    <property type="entry name" value="cas_Csn1"/>
    <property type="match status" value="1"/>
</dbReference>
<dbReference type="InterPro" id="IPR036397">
    <property type="entry name" value="RNaseH_sf"/>
</dbReference>
<keyword evidence="1" id="KW-0540">Nuclease</keyword>
<evidence type="ECO:0000313" key="1">
    <source>
        <dbReference type="EMBL" id="NDP46870.1"/>
    </source>
</evidence>
<comment type="caution">
    <text evidence="1">The sequence shown here is derived from an EMBL/GenBank/DDBJ whole genome shotgun (WGS) entry which is preliminary data.</text>
</comment>
<keyword evidence="1" id="KW-0255">Endonuclease</keyword>
<dbReference type="GO" id="GO:0004519">
    <property type="term" value="F:endonuclease activity"/>
    <property type="evidence" value="ECO:0007669"/>
    <property type="project" value="UniProtKB-KW"/>
</dbReference>
<dbReference type="Proteomes" id="UP000483432">
    <property type="component" value="Unassembled WGS sequence"/>
</dbReference>
<name>A0A7C9KXG2_9PROT</name>